<dbReference type="EMBL" id="CYKH01001350">
    <property type="protein sequence ID" value="CUG86652.1"/>
    <property type="molecule type" value="Genomic_DNA"/>
</dbReference>
<sequence>MLLRSRVRMCLSTRQVRQPPHPPQLPLSTTIPNLDMFVPATTHQQIMSTAGAPHASTTQLPPSLLRWNVRPRKGNTIVYCSRFLYRPDSPLVPPPLGSVGSPTQQQGNMAETMASIGTSSPIADGGHHEETNALLMNSSTSPSSMRLDPTTRSVLRLKPFHVASLLVALCGGVTHPHHSATRKSESLSTSNAAPVLCLDDEMFQLRVKCGPLTTPVHAIDGEDKGEITVRTTCAALQCSGFVWRDGFVSCDRWGGSAEESRDDDVGAYPYPMLVIQDPAQLSALRLFLESALELSFGFRN</sequence>
<evidence type="ECO:0000313" key="2">
    <source>
        <dbReference type="Proteomes" id="UP000051952"/>
    </source>
</evidence>
<dbReference type="Proteomes" id="UP000051952">
    <property type="component" value="Unassembled WGS sequence"/>
</dbReference>
<dbReference type="VEuPathDB" id="TriTrypDB:BSAL_94025"/>
<organism evidence="1 2">
    <name type="scientific">Bodo saltans</name>
    <name type="common">Flagellated protozoan</name>
    <dbReference type="NCBI Taxonomy" id="75058"/>
    <lineage>
        <taxon>Eukaryota</taxon>
        <taxon>Discoba</taxon>
        <taxon>Euglenozoa</taxon>
        <taxon>Kinetoplastea</taxon>
        <taxon>Metakinetoplastina</taxon>
        <taxon>Eubodonida</taxon>
        <taxon>Bodonidae</taxon>
        <taxon>Bodo</taxon>
    </lineage>
</organism>
<name>A0A0S4J9Q8_BODSA</name>
<keyword evidence="2" id="KW-1185">Reference proteome</keyword>
<protein>
    <submittedName>
        <fullName evidence="1">Uncharacterized protein</fullName>
    </submittedName>
</protein>
<dbReference type="AlphaFoldDB" id="A0A0S4J9Q8"/>
<proteinExistence type="predicted"/>
<evidence type="ECO:0000313" key="1">
    <source>
        <dbReference type="EMBL" id="CUG86652.1"/>
    </source>
</evidence>
<reference evidence="2" key="1">
    <citation type="submission" date="2015-09" db="EMBL/GenBank/DDBJ databases">
        <authorList>
            <consortium name="Pathogen Informatics"/>
        </authorList>
    </citation>
    <scope>NUCLEOTIDE SEQUENCE [LARGE SCALE GENOMIC DNA]</scope>
    <source>
        <strain evidence="2">Lake Konstanz</strain>
    </source>
</reference>
<gene>
    <name evidence="1" type="ORF">BSAL_94025</name>
</gene>
<accession>A0A0S4J9Q8</accession>